<dbReference type="KEGG" id="sre:PTSG_09245"/>
<evidence type="ECO:0000256" key="8">
    <source>
        <dbReference type="SAM" id="MobiDB-lite"/>
    </source>
</evidence>
<keyword evidence="6" id="KW-0406">Ion transport</keyword>
<dbReference type="Pfam" id="PF01545">
    <property type="entry name" value="Cation_efflux"/>
    <property type="match status" value="1"/>
</dbReference>
<feature type="transmembrane region" description="Helical" evidence="9">
    <location>
        <begin position="141"/>
        <end position="159"/>
    </location>
</feature>
<dbReference type="PANTHER" id="PTHR45755:SF4">
    <property type="entry name" value="ZINC TRANSPORTER 7"/>
    <property type="match status" value="1"/>
</dbReference>
<dbReference type="NCBIfam" id="TIGR01297">
    <property type="entry name" value="CDF"/>
    <property type="match status" value="1"/>
</dbReference>
<dbReference type="InParanoid" id="F2UN54"/>
<dbReference type="PANTHER" id="PTHR45755">
    <property type="match status" value="1"/>
</dbReference>
<keyword evidence="12" id="KW-1185">Reference proteome</keyword>
<evidence type="ECO:0000313" key="11">
    <source>
        <dbReference type="EMBL" id="EGD78553.1"/>
    </source>
</evidence>
<feature type="transmembrane region" description="Helical" evidence="9">
    <location>
        <begin position="238"/>
        <end position="260"/>
    </location>
</feature>
<dbReference type="FunFam" id="1.20.1510.10:FF:000014">
    <property type="entry name" value="Cation efflux protein/ zinc transporter"/>
    <property type="match status" value="1"/>
</dbReference>
<dbReference type="Gene3D" id="1.20.1510.10">
    <property type="entry name" value="Cation efflux protein transmembrane domain"/>
    <property type="match status" value="1"/>
</dbReference>
<dbReference type="InterPro" id="IPR058533">
    <property type="entry name" value="Cation_efflux_TM"/>
</dbReference>
<feature type="domain" description="Cation efflux protein transmembrane" evidence="10">
    <location>
        <begin position="38"/>
        <end position="268"/>
    </location>
</feature>
<dbReference type="GO" id="GO:0031410">
    <property type="term" value="C:cytoplasmic vesicle"/>
    <property type="evidence" value="ECO:0007669"/>
    <property type="project" value="TreeGrafter"/>
</dbReference>
<proteinExistence type="inferred from homology"/>
<dbReference type="FunCoup" id="F2UN54">
    <property type="interactions" value="1176"/>
</dbReference>
<evidence type="ECO:0000313" key="12">
    <source>
        <dbReference type="Proteomes" id="UP000007799"/>
    </source>
</evidence>
<accession>F2UN54</accession>
<feature type="transmembrane region" description="Helical" evidence="9">
    <location>
        <begin position="211"/>
        <end position="232"/>
    </location>
</feature>
<dbReference type="Proteomes" id="UP000007799">
    <property type="component" value="Unassembled WGS sequence"/>
</dbReference>
<dbReference type="AlphaFoldDB" id="F2UN54"/>
<feature type="transmembrane region" description="Helical" evidence="9">
    <location>
        <begin position="100"/>
        <end position="121"/>
    </location>
</feature>
<dbReference type="OMA" id="KWRANER"/>
<dbReference type="GO" id="GO:1904257">
    <property type="term" value="P:zinc ion import into Golgi lumen"/>
    <property type="evidence" value="ECO:0007669"/>
    <property type="project" value="TreeGrafter"/>
</dbReference>
<feature type="transmembrane region" description="Helical" evidence="9">
    <location>
        <begin position="69"/>
        <end position="88"/>
    </location>
</feature>
<evidence type="ECO:0000256" key="4">
    <source>
        <dbReference type="ARBA" id="ARBA00022692"/>
    </source>
</evidence>
<dbReference type="GO" id="GO:0005794">
    <property type="term" value="C:Golgi apparatus"/>
    <property type="evidence" value="ECO:0007669"/>
    <property type="project" value="TreeGrafter"/>
</dbReference>
<dbReference type="GO" id="GO:0005385">
    <property type="term" value="F:zinc ion transmembrane transporter activity"/>
    <property type="evidence" value="ECO:0007669"/>
    <property type="project" value="InterPro"/>
</dbReference>
<evidence type="ECO:0000256" key="5">
    <source>
        <dbReference type="ARBA" id="ARBA00022989"/>
    </source>
</evidence>
<evidence type="ECO:0000256" key="2">
    <source>
        <dbReference type="ARBA" id="ARBA00008873"/>
    </source>
</evidence>
<dbReference type="eggNOG" id="KOG1484">
    <property type="taxonomic scope" value="Eukaryota"/>
</dbReference>
<dbReference type="InterPro" id="IPR027469">
    <property type="entry name" value="Cation_efflux_TMD_sf"/>
</dbReference>
<evidence type="ECO:0000256" key="9">
    <source>
        <dbReference type="SAM" id="Phobius"/>
    </source>
</evidence>
<evidence type="ECO:0000256" key="7">
    <source>
        <dbReference type="ARBA" id="ARBA00023136"/>
    </source>
</evidence>
<organism evidence="12">
    <name type="scientific">Salpingoeca rosetta (strain ATCC 50818 / BSB-021)</name>
    <dbReference type="NCBI Taxonomy" id="946362"/>
    <lineage>
        <taxon>Eukaryota</taxon>
        <taxon>Choanoflagellata</taxon>
        <taxon>Craspedida</taxon>
        <taxon>Salpingoecidae</taxon>
        <taxon>Salpingoeca</taxon>
    </lineage>
</organism>
<evidence type="ECO:0000256" key="6">
    <source>
        <dbReference type="ARBA" id="ARBA00023065"/>
    </source>
</evidence>
<dbReference type="SUPFAM" id="SSF161111">
    <property type="entry name" value="Cation efflux protein transmembrane domain-like"/>
    <property type="match status" value="1"/>
</dbReference>
<keyword evidence="3" id="KW-0813">Transport</keyword>
<feature type="compositionally biased region" description="Basic residues" evidence="8">
    <location>
        <begin position="176"/>
        <end position="195"/>
    </location>
</feature>
<keyword evidence="4 9" id="KW-0812">Transmembrane</keyword>
<keyword evidence="5 9" id="KW-1133">Transmembrane helix</keyword>
<protein>
    <submittedName>
        <fullName evidence="11">Zinc transporter 7</fullName>
    </submittedName>
</protein>
<dbReference type="GO" id="GO:0006882">
    <property type="term" value="P:intracellular zinc ion homeostasis"/>
    <property type="evidence" value="ECO:0007669"/>
    <property type="project" value="InterPro"/>
</dbReference>
<sequence>MLPLYDDEDKVHGRRSSWWCNCSCSCRQIWSDPESRNIFLFLLINLTFAFVELFYGIVTNSLGLISDSFHMFFDCTALVAGLVASVVAKRPPNERFSFGYQRAEVMGGFVNALFLVFVAFFVLKEALERFFDPPHVHSHRLLPVAIAGLVVNLIGIVAFQHSHSHGHSHGDDHGHSHGHGHSHNHSHSHGHAHGHAHGEDKPSRSFVLDGVLLHIMADTLGSVGVIASSLLIHHFGWMIADPICSIFISVLIFVSTWPLLRDSGAILMQRTPAHLESKLYTCYRRVNHIDGVISYRDPHFWCLSPSYIVGSLSVVIKSEGNDSAVRNEVLRIFNDVGVTKMVVQVERF</sequence>
<evidence type="ECO:0000256" key="1">
    <source>
        <dbReference type="ARBA" id="ARBA00004141"/>
    </source>
</evidence>
<dbReference type="InterPro" id="IPR045316">
    <property type="entry name" value="Msc2-like"/>
</dbReference>
<evidence type="ECO:0000256" key="3">
    <source>
        <dbReference type="ARBA" id="ARBA00022448"/>
    </source>
</evidence>
<dbReference type="EMBL" id="GL832983">
    <property type="protein sequence ID" value="EGD78553.1"/>
    <property type="molecule type" value="Genomic_DNA"/>
</dbReference>
<dbReference type="GO" id="GO:0016020">
    <property type="term" value="C:membrane"/>
    <property type="evidence" value="ECO:0007669"/>
    <property type="project" value="UniProtKB-SubCell"/>
</dbReference>
<reference evidence="11" key="1">
    <citation type="submission" date="2009-08" db="EMBL/GenBank/DDBJ databases">
        <title>Annotation of Salpingoeca rosetta.</title>
        <authorList>
            <consortium name="The Broad Institute Genome Sequencing Platform"/>
            <person name="Russ C."/>
            <person name="Cuomo C."/>
            <person name="Burger G."/>
            <person name="Gray M.W."/>
            <person name="Holland P.W.H."/>
            <person name="King N."/>
            <person name="Lang F.B.F."/>
            <person name="Roger A.J."/>
            <person name="Ruiz-Trillo I."/>
            <person name="Young S.K."/>
            <person name="Zeng Q."/>
            <person name="Gargeya S."/>
            <person name="Alvarado L."/>
            <person name="Berlin A."/>
            <person name="Chapman S.B."/>
            <person name="Chen Z."/>
            <person name="Freedman E."/>
            <person name="Gellesch M."/>
            <person name="Goldberg J."/>
            <person name="Griggs A."/>
            <person name="Gujja S."/>
            <person name="Heilman E."/>
            <person name="Heiman D."/>
            <person name="Howarth C."/>
            <person name="Mehta T."/>
            <person name="Neiman D."/>
            <person name="Pearson M."/>
            <person name="Roberts A."/>
            <person name="Saif S."/>
            <person name="Shea T."/>
            <person name="Shenoy N."/>
            <person name="Sisk P."/>
            <person name="Stolte C."/>
            <person name="Sykes S."/>
            <person name="White J."/>
            <person name="Yandava C."/>
            <person name="Haas B."/>
            <person name="Nusbaum C."/>
            <person name="Birren B."/>
        </authorList>
    </citation>
    <scope>NUCLEOTIDE SEQUENCE [LARGE SCALE GENOMIC DNA]</scope>
    <source>
        <strain evidence="11">ATCC 50818</strain>
    </source>
</reference>
<name>F2UN54_SALR5</name>
<dbReference type="OrthoDB" id="78669at2759"/>
<comment type="similarity">
    <text evidence="2">Belongs to the cation diffusion facilitator (CDF) transporter (TC 2.A.4) family. SLC30A subfamily.</text>
</comment>
<dbReference type="InterPro" id="IPR002524">
    <property type="entry name" value="Cation_efflux"/>
</dbReference>
<dbReference type="STRING" id="946362.F2UN54"/>
<dbReference type="RefSeq" id="XP_004989502.1">
    <property type="nucleotide sequence ID" value="XM_004989445.1"/>
</dbReference>
<feature type="transmembrane region" description="Helical" evidence="9">
    <location>
        <begin position="37"/>
        <end position="57"/>
    </location>
</feature>
<comment type="subcellular location">
    <subcellularLocation>
        <location evidence="1">Membrane</location>
        <topology evidence="1">Multi-pass membrane protein</topology>
    </subcellularLocation>
</comment>
<gene>
    <name evidence="11" type="ORF">PTSG_09245</name>
</gene>
<feature type="region of interest" description="Disordered" evidence="8">
    <location>
        <begin position="164"/>
        <end position="201"/>
    </location>
</feature>
<keyword evidence="7 9" id="KW-0472">Membrane</keyword>
<dbReference type="GeneID" id="16070051"/>
<evidence type="ECO:0000259" key="10">
    <source>
        <dbReference type="Pfam" id="PF01545"/>
    </source>
</evidence>